<dbReference type="Proteomes" id="UP000663828">
    <property type="component" value="Unassembled WGS sequence"/>
</dbReference>
<evidence type="ECO:0000313" key="5">
    <source>
        <dbReference type="Proteomes" id="UP000663828"/>
    </source>
</evidence>
<feature type="domain" description="GEVED" evidence="2">
    <location>
        <begin position="884"/>
        <end position="967"/>
    </location>
</feature>
<comment type="caution">
    <text evidence="3">The sequence shown here is derived from an EMBL/GenBank/DDBJ whole genome shotgun (WGS) entry which is preliminary data.</text>
</comment>
<dbReference type="Proteomes" id="UP000663852">
    <property type="component" value="Unassembled WGS sequence"/>
</dbReference>
<keyword evidence="1" id="KW-1133">Transmembrane helix</keyword>
<evidence type="ECO:0000256" key="1">
    <source>
        <dbReference type="SAM" id="Phobius"/>
    </source>
</evidence>
<evidence type="ECO:0000313" key="4">
    <source>
        <dbReference type="EMBL" id="CAF1170629.1"/>
    </source>
</evidence>
<feature type="transmembrane region" description="Helical" evidence="1">
    <location>
        <begin position="39"/>
        <end position="60"/>
    </location>
</feature>
<reference evidence="3" key="1">
    <citation type="submission" date="2021-02" db="EMBL/GenBank/DDBJ databases">
        <authorList>
            <person name="Nowell W R."/>
        </authorList>
    </citation>
    <scope>NUCLEOTIDE SEQUENCE</scope>
</reference>
<dbReference type="InterPro" id="IPR045474">
    <property type="entry name" value="GEVED"/>
</dbReference>
<gene>
    <name evidence="4" type="ORF">EDS130_LOCUS23667</name>
    <name evidence="3" type="ORF">XAT740_LOCUS6945</name>
</gene>
<sequence length="1178" mass="134213">MDFTDGEMMVLGDDGCTYRTTVKGKQLHKPSHVRSCNPLRVGIVGVMVVFSSLLVAVTIWKVIPHASTSVAAPLKKDHMEKVVLKAMFSTNYMSDDDNLSLNIKNTDEITNQLNAKLKGRNIRVLNAFFRNHVISKRDHHMACESPLSGNVLQMNFVTFYPDQCISGETNTCKSQFIKELQGAFNTLADIPMDVEFKDDRSANIRIKICGLAEKTEQQEFALKRARKVKKYPTLTPLAPENDRANFPTNVETPRVALKYSRCTQSIGRILLVQLTGEHGSTIQDDLRTNGYQYQQQPTISLYEDTNYRLHIEFDCSQARSRYPSDNNCELSQDVNVWINFDGDNSYGSKTLISPRSRPNNYVSGNSYNLDIRIPSIDGRAIRSGQYRMQIATVPTEAYLSACGTADFESTREYTVNVIPKSTYTAAVRAPPANIRYADPICSQNTAKISLVLMAGERGSEIRDDLPSNTLLNDYYNRHHLAVTLYEHTVYLIRIQLDCAWQLNTELFENGCNLAQDVNVWIDVNDDGRFDQTEIGAPYRWPVTSYMAQGIYDMQISVPLIDERYAKSGQHRMRVVATHTDHYRRVCGRNDYNETREYTMNVISRGGYLTAADTATPYIPLSDIACSAHLGKIVLVVMAGEHRTQIRDDSVVRSSLTTNNRYRQSEAIVLFEDTVYLLRIQLDCSRLWVSNSNAYSCSLVYDVDAWIDLNDDGVFDKSENAVPYRWPLTSYTPQGVYDLQLYVPVLDTQRIKRGPHRLQLAVAMNDQYRKKCGNDDYKEIREYTVSIVPNTRVTTHDNIPHLVLSDNVCSQKNGKIALVLMAGEQGTHIRDNIATNNILPEDQNRHHLAVSVYESTMYRIRIQLDCFPHWKGGYPDPGCNVAHDVNVFIDFNNDDRFDESESRIPHRWPLLSSMPLGIYDLDIEIPGVNGHNIKSGSHRLRVVATPSDEYTRKCGKTDYRETRDYTITILSKTGHRELEYQYAPPPRSIAPISYGLSYCPVGNLICSPDHNTIAFVNLYGDQGTQIRDDFSQCNSANNYNDRTHLQATLMEDATYSLRIQLHCSSQFDDRDTYGQHPACNHPQYVGIWIDLNNDGAFDENQERIRPRNRYEDGQSVAHYDLSIAVSRLDGRSHLSEQHRMRIVLAQDERSRKPCYSDGYGEVRDYTVQIIPKFDYHNTI</sequence>
<feature type="domain" description="GEVED" evidence="2">
    <location>
        <begin position="334"/>
        <end position="416"/>
    </location>
</feature>
<evidence type="ECO:0000313" key="3">
    <source>
        <dbReference type="EMBL" id="CAF0879930.1"/>
    </source>
</evidence>
<dbReference type="EMBL" id="CAJNOJ010000130">
    <property type="protein sequence ID" value="CAF1170629.1"/>
    <property type="molecule type" value="Genomic_DNA"/>
</dbReference>
<organism evidence="3 5">
    <name type="scientific">Adineta ricciae</name>
    <name type="common">Rotifer</name>
    <dbReference type="NCBI Taxonomy" id="249248"/>
    <lineage>
        <taxon>Eukaryota</taxon>
        <taxon>Metazoa</taxon>
        <taxon>Spiralia</taxon>
        <taxon>Gnathifera</taxon>
        <taxon>Rotifera</taxon>
        <taxon>Eurotatoria</taxon>
        <taxon>Bdelloidea</taxon>
        <taxon>Adinetida</taxon>
        <taxon>Adinetidae</taxon>
        <taxon>Adineta</taxon>
    </lineage>
</organism>
<accession>A0A813Y729</accession>
<keyword evidence="5" id="KW-1185">Reference proteome</keyword>
<feature type="domain" description="GEVED" evidence="2">
    <location>
        <begin position="1083"/>
        <end position="1167"/>
    </location>
</feature>
<dbReference type="Pfam" id="PF20009">
    <property type="entry name" value="GEVED"/>
    <property type="match status" value="5"/>
</dbReference>
<feature type="domain" description="GEVED" evidence="2">
    <location>
        <begin position="702"/>
        <end position="784"/>
    </location>
</feature>
<dbReference type="OrthoDB" id="10033040at2759"/>
<keyword evidence="1" id="KW-0812">Transmembrane</keyword>
<keyword evidence="1" id="KW-0472">Membrane</keyword>
<dbReference type="EMBL" id="CAJNOR010000323">
    <property type="protein sequence ID" value="CAF0879930.1"/>
    <property type="molecule type" value="Genomic_DNA"/>
</dbReference>
<dbReference type="AlphaFoldDB" id="A0A813Y729"/>
<proteinExistence type="predicted"/>
<protein>
    <recommendedName>
        <fullName evidence="2">GEVED domain-containing protein</fullName>
    </recommendedName>
</protein>
<name>A0A813Y729_ADIRI</name>
<evidence type="ECO:0000259" key="2">
    <source>
        <dbReference type="Pfam" id="PF20009"/>
    </source>
</evidence>
<feature type="domain" description="GEVED" evidence="2">
    <location>
        <begin position="517"/>
        <end position="600"/>
    </location>
</feature>